<organism evidence="2 3">
    <name type="scientific">Effrenium voratum</name>
    <dbReference type="NCBI Taxonomy" id="2562239"/>
    <lineage>
        <taxon>Eukaryota</taxon>
        <taxon>Sar</taxon>
        <taxon>Alveolata</taxon>
        <taxon>Dinophyceae</taxon>
        <taxon>Suessiales</taxon>
        <taxon>Symbiodiniaceae</taxon>
        <taxon>Effrenium</taxon>
    </lineage>
</organism>
<sequence>MEPAKSPVSYGAASGSGEAELPDLTEQLKASGIYEEYLAYRKSYFDWRKGSATGAQGELTADALEQQCILERGFEYWYPTASIFQMRFTIAYWSSVLFLLGSIFFCMNSACRMLRAHGGRPVQVWPNFFGAIAYSVACYLLYLQLINLPTRKVESLRFLCPDWGRIHDRASTASSVGTLAFLAGALLFQVSCTAALWELSPKWELTLISMPNFIGSILFVLGGVCEILINGAVDDKDNGSRVVLLASWCTFIGSCFFTAAAFFSLLVPDWPRSGLLSSLGYFLGAAAFGINAVLLLLLWEANDFGLTLFYQLNRVIEAASGSTKARLRAAASDSSKMSIRDVTFIAIYCWFIAMALIDCIIKEKWYQEGFYRSGLLLWTGLGLQIFVVATVFIVLLIHSVVLQVPSAEPFRSAMYAARAILILGTLCESIDVMAFLSGYATLDAEHLKSLLRRHGLLKQVSPNP</sequence>
<keyword evidence="3" id="KW-1185">Reference proteome</keyword>
<comment type="caution">
    <text evidence="2">The sequence shown here is derived from an EMBL/GenBank/DDBJ whole genome shotgun (WGS) entry which is preliminary data.</text>
</comment>
<feature type="transmembrane region" description="Helical" evidence="1">
    <location>
        <begin position="342"/>
        <end position="361"/>
    </location>
</feature>
<feature type="transmembrane region" description="Helical" evidence="1">
    <location>
        <begin position="90"/>
        <end position="110"/>
    </location>
</feature>
<name>A0AA36MPS3_9DINO</name>
<proteinExistence type="predicted"/>
<feature type="transmembrane region" description="Helical" evidence="1">
    <location>
        <begin position="179"/>
        <end position="200"/>
    </location>
</feature>
<keyword evidence="1" id="KW-0472">Membrane</keyword>
<gene>
    <name evidence="2" type="ORF">EVOR1521_LOCUS8630</name>
</gene>
<feature type="transmembrane region" description="Helical" evidence="1">
    <location>
        <begin position="122"/>
        <end position="142"/>
    </location>
</feature>
<accession>A0AA36MPS3</accession>
<reference evidence="2" key="1">
    <citation type="submission" date="2023-08" db="EMBL/GenBank/DDBJ databases">
        <authorList>
            <person name="Chen Y."/>
            <person name="Shah S."/>
            <person name="Dougan E. K."/>
            <person name="Thang M."/>
            <person name="Chan C."/>
        </authorList>
    </citation>
    <scope>NUCLEOTIDE SEQUENCE</scope>
</reference>
<evidence type="ECO:0000313" key="3">
    <source>
        <dbReference type="Proteomes" id="UP001178507"/>
    </source>
</evidence>
<feature type="transmembrane region" description="Helical" evidence="1">
    <location>
        <begin position="245"/>
        <end position="267"/>
    </location>
</feature>
<feature type="transmembrane region" description="Helical" evidence="1">
    <location>
        <begin position="279"/>
        <end position="299"/>
    </location>
</feature>
<evidence type="ECO:0000313" key="2">
    <source>
        <dbReference type="EMBL" id="CAJ1380775.1"/>
    </source>
</evidence>
<keyword evidence="1" id="KW-1133">Transmembrane helix</keyword>
<dbReference type="Proteomes" id="UP001178507">
    <property type="component" value="Unassembled WGS sequence"/>
</dbReference>
<dbReference type="AlphaFoldDB" id="A0AA36MPS3"/>
<protein>
    <submittedName>
        <fullName evidence="2">Uncharacterized protein</fullName>
    </submittedName>
</protein>
<evidence type="ECO:0000256" key="1">
    <source>
        <dbReference type="SAM" id="Phobius"/>
    </source>
</evidence>
<feature type="transmembrane region" description="Helical" evidence="1">
    <location>
        <begin position="373"/>
        <end position="397"/>
    </location>
</feature>
<dbReference type="EMBL" id="CAUJNA010000746">
    <property type="protein sequence ID" value="CAJ1380775.1"/>
    <property type="molecule type" value="Genomic_DNA"/>
</dbReference>
<feature type="transmembrane region" description="Helical" evidence="1">
    <location>
        <begin position="417"/>
        <end position="442"/>
    </location>
</feature>
<feature type="transmembrane region" description="Helical" evidence="1">
    <location>
        <begin position="212"/>
        <end position="233"/>
    </location>
</feature>
<keyword evidence="1" id="KW-0812">Transmembrane</keyword>